<proteinExistence type="predicted"/>
<organism evidence="1 2">
    <name type="scientific">Trifolium subterraneum</name>
    <name type="common">Subterranean clover</name>
    <dbReference type="NCBI Taxonomy" id="3900"/>
    <lineage>
        <taxon>Eukaryota</taxon>
        <taxon>Viridiplantae</taxon>
        <taxon>Streptophyta</taxon>
        <taxon>Embryophyta</taxon>
        <taxon>Tracheophyta</taxon>
        <taxon>Spermatophyta</taxon>
        <taxon>Magnoliopsida</taxon>
        <taxon>eudicotyledons</taxon>
        <taxon>Gunneridae</taxon>
        <taxon>Pentapetalae</taxon>
        <taxon>rosids</taxon>
        <taxon>fabids</taxon>
        <taxon>Fabales</taxon>
        <taxon>Fabaceae</taxon>
        <taxon>Papilionoideae</taxon>
        <taxon>50 kb inversion clade</taxon>
        <taxon>NPAAA clade</taxon>
        <taxon>Hologalegina</taxon>
        <taxon>IRL clade</taxon>
        <taxon>Trifolieae</taxon>
        <taxon>Trifolium</taxon>
    </lineage>
</organism>
<reference evidence="2" key="1">
    <citation type="journal article" date="2017" name="Front. Plant Sci.">
        <title>Climate Clever Clovers: New Paradigm to Reduce the Environmental Footprint of Ruminants by Breeding Low Methanogenic Forages Utilizing Haplotype Variation.</title>
        <authorList>
            <person name="Kaur P."/>
            <person name="Appels R."/>
            <person name="Bayer P.E."/>
            <person name="Keeble-Gagnere G."/>
            <person name="Wang J."/>
            <person name="Hirakawa H."/>
            <person name="Shirasawa K."/>
            <person name="Vercoe P."/>
            <person name="Stefanova K."/>
            <person name="Durmic Z."/>
            <person name="Nichols P."/>
            <person name="Revell C."/>
            <person name="Isobe S.N."/>
            <person name="Edwards D."/>
            <person name="Erskine W."/>
        </authorList>
    </citation>
    <scope>NUCLEOTIDE SEQUENCE [LARGE SCALE GENOMIC DNA]</scope>
    <source>
        <strain evidence="2">cv. Daliak</strain>
    </source>
</reference>
<dbReference type="PANTHER" id="PTHR36617:SF5">
    <property type="entry name" value="OS05G0421675 PROTEIN"/>
    <property type="match status" value="1"/>
</dbReference>
<dbReference type="EMBL" id="BCLP01058387">
    <property type="protein sequence ID" value="GAU10799.1"/>
    <property type="molecule type" value="Genomic_DNA"/>
</dbReference>
<dbReference type="PANTHER" id="PTHR36617">
    <property type="entry name" value="PROTEIN, PUTATIVE-RELATED"/>
    <property type="match status" value="1"/>
</dbReference>
<comment type="caution">
    <text evidence="1">The sequence shown here is derived from an EMBL/GenBank/DDBJ whole genome shotgun (WGS) entry which is preliminary data.</text>
</comment>
<feature type="non-terminal residue" evidence="1">
    <location>
        <position position="136"/>
    </location>
</feature>
<gene>
    <name evidence="1" type="ORF">TSUD_426320</name>
</gene>
<evidence type="ECO:0008006" key="3">
    <source>
        <dbReference type="Google" id="ProtNLM"/>
    </source>
</evidence>
<dbReference type="AlphaFoldDB" id="A0A1B5Z9K5"/>
<evidence type="ECO:0000313" key="1">
    <source>
        <dbReference type="EMBL" id="GAU10799.1"/>
    </source>
</evidence>
<sequence length="136" mass="16130">ICKPKERGGLGVRDLRVFNIALLGKWWWKVRNEKESLWYLVLEKYGHSLEENNNRSSIWWRDLNGMKLVQERGGNGWFEEHLRRVVGDGKDTMFWKDPWVDGDTLRILFSRLYDLTTDKEACIAEMISEEDGLKKI</sequence>
<dbReference type="OrthoDB" id="1435349at2759"/>
<evidence type="ECO:0000313" key="2">
    <source>
        <dbReference type="Proteomes" id="UP000242715"/>
    </source>
</evidence>
<name>A0A1B5Z9K5_TRISU</name>
<feature type="non-terminal residue" evidence="1">
    <location>
        <position position="1"/>
    </location>
</feature>
<keyword evidence="2" id="KW-1185">Reference proteome</keyword>
<dbReference type="Proteomes" id="UP000242715">
    <property type="component" value="Unassembled WGS sequence"/>
</dbReference>
<accession>A0A1B5Z9K5</accession>
<protein>
    <recommendedName>
        <fullName evidence="3">Reverse transcriptase zinc-binding domain-containing protein</fullName>
    </recommendedName>
</protein>